<dbReference type="EMBL" id="WPIN01000012">
    <property type="protein sequence ID" value="MVM33791.1"/>
    <property type="molecule type" value="Genomic_DNA"/>
</dbReference>
<reference evidence="2 3" key="1">
    <citation type="submission" date="2019-12" db="EMBL/GenBank/DDBJ databases">
        <title>Spirosoma sp. HMF4905 genome sequencing and assembly.</title>
        <authorList>
            <person name="Kang H."/>
            <person name="Cha I."/>
            <person name="Kim H."/>
            <person name="Joh K."/>
        </authorList>
    </citation>
    <scope>NUCLEOTIDE SEQUENCE [LARGE SCALE GENOMIC DNA]</scope>
    <source>
        <strain evidence="2 3">HMF4905</strain>
    </source>
</reference>
<dbReference type="RefSeq" id="WP_157588499.1">
    <property type="nucleotide sequence ID" value="NZ_WPIN01000012.1"/>
</dbReference>
<dbReference type="Pfam" id="PF13181">
    <property type="entry name" value="TPR_8"/>
    <property type="match status" value="1"/>
</dbReference>
<dbReference type="SUPFAM" id="SSF48452">
    <property type="entry name" value="TPR-like"/>
    <property type="match status" value="1"/>
</dbReference>
<dbReference type="PROSITE" id="PS51257">
    <property type="entry name" value="PROKAR_LIPOPROTEIN"/>
    <property type="match status" value="1"/>
</dbReference>
<dbReference type="Pfam" id="PF06267">
    <property type="entry name" value="DUF1028"/>
    <property type="match status" value="1"/>
</dbReference>
<gene>
    <name evidence="2" type="ORF">GO755_27380</name>
</gene>
<accession>A0A7K1SIZ4</accession>
<sequence>MTFLKQSHPSTLRNLTTLLIGFGCTFSLFVQAQNLPSLLTERPFNSTFSIVAYDAKAQQWGIAVATNNIYVGNSTIYIQPGVGAISVIAETLPDYGINGLKQLSQGKLPEEAINFTRQTDDQADYRQVSVVDKQGRAYAFTGHSLTYMKGQAGHRIGNGYVVMGNQLADSVLTRMAHTYEQATGTLAQRLVASLIAGQKAGGQVNGKQSAALVVKETQDEWFNQIDLRVDHSYTPFDDLHRLLNYHNGRPFLNQAITQLRMGNRERGMGLLHRADTLVKGWYGIYSKLATAYSLAGQDEKALAVIQDALQHEPAWRENLSAFYYLRSYPTYRKLIDETKFTVKDWSNAIQQTLNLGKAAEALKLANQLADRYPQATYIAYLQGNAYKANKDVINAKVCYQKALRLDPQNADARRALQTLP</sequence>
<evidence type="ECO:0000313" key="3">
    <source>
        <dbReference type="Proteomes" id="UP000436006"/>
    </source>
</evidence>
<dbReference type="InterPro" id="IPR010430">
    <property type="entry name" value="DUF1028"/>
</dbReference>
<dbReference type="Gene3D" id="1.25.40.10">
    <property type="entry name" value="Tetratricopeptide repeat domain"/>
    <property type="match status" value="1"/>
</dbReference>
<organism evidence="2 3">
    <name type="scientific">Spirosoma arboris</name>
    <dbReference type="NCBI Taxonomy" id="2682092"/>
    <lineage>
        <taxon>Bacteria</taxon>
        <taxon>Pseudomonadati</taxon>
        <taxon>Bacteroidota</taxon>
        <taxon>Cytophagia</taxon>
        <taxon>Cytophagales</taxon>
        <taxon>Cytophagaceae</taxon>
        <taxon>Spirosoma</taxon>
    </lineage>
</organism>
<protein>
    <submittedName>
        <fullName evidence="2">DUF1028 domain-containing protein</fullName>
    </submittedName>
</protein>
<dbReference type="AlphaFoldDB" id="A0A7K1SIZ4"/>
<evidence type="ECO:0000313" key="2">
    <source>
        <dbReference type="EMBL" id="MVM33791.1"/>
    </source>
</evidence>
<dbReference type="PROSITE" id="PS50005">
    <property type="entry name" value="TPR"/>
    <property type="match status" value="1"/>
</dbReference>
<name>A0A7K1SIZ4_9BACT</name>
<dbReference type="InterPro" id="IPR011990">
    <property type="entry name" value="TPR-like_helical_dom_sf"/>
</dbReference>
<dbReference type="Proteomes" id="UP000436006">
    <property type="component" value="Unassembled WGS sequence"/>
</dbReference>
<keyword evidence="3" id="KW-1185">Reference proteome</keyword>
<keyword evidence="1" id="KW-0802">TPR repeat</keyword>
<feature type="repeat" description="TPR" evidence="1">
    <location>
        <begin position="376"/>
        <end position="409"/>
    </location>
</feature>
<evidence type="ECO:0000256" key="1">
    <source>
        <dbReference type="PROSITE-ProRule" id="PRU00339"/>
    </source>
</evidence>
<dbReference type="PANTHER" id="PTHR39328:SF1">
    <property type="entry name" value="BLL2871 PROTEIN"/>
    <property type="match status" value="1"/>
</dbReference>
<dbReference type="InterPro" id="IPR019734">
    <property type="entry name" value="TPR_rpt"/>
</dbReference>
<dbReference type="SMART" id="SM00028">
    <property type="entry name" value="TPR"/>
    <property type="match status" value="2"/>
</dbReference>
<comment type="caution">
    <text evidence="2">The sequence shown here is derived from an EMBL/GenBank/DDBJ whole genome shotgun (WGS) entry which is preliminary data.</text>
</comment>
<dbReference type="PANTHER" id="PTHR39328">
    <property type="entry name" value="BLL2871 PROTEIN"/>
    <property type="match status" value="1"/>
</dbReference>
<dbReference type="InterPro" id="IPR029055">
    <property type="entry name" value="Ntn_hydrolases_N"/>
</dbReference>
<proteinExistence type="predicted"/>
<dbReference type="Gene3D" id="3.60.20.10">
    <property type="entry name" value="Glutamine Phosphoribosylpyrophosphate, subunit 1, domain 1"/>
    <property type="match status" value="1"/>
</dbReference>
<dbReference type="SUPFAM" id="SSF56235">
    <property type="entry name" value="N-terminal nucleophile aminohydrolases (Ntn hydrolases)"/>
    <property type="match status" value="1"/>
</dbReference>